<dbReference type="AlphaFoldDB" id="A0A804MGD0"/>
<evidence type="ECO:0000313" key="3">
    <source>
        <dbReference type="Proteomes" id="UP000007305"/>
    </source>
</evidence>
<sequence>MWGGELKIRQAAEELGARGRRRHGGRGEQVAGAGDERVGVVGRRRRLPGPAVGRGAWASGADAGRGRCPEDGAELVEPADAAGVEGQRREQARRGGRRQRGRQRGQDAGVPRGAEHRREGAVGGVVRRRRRRGHGAHGPLDGREARGRGHGGGRREQQLGGEERLPQHAAAVGGGVVVSHVALVLRLRAGAREPLHERHEFAGLGVDDLGRRVVDDDGRAPGLRVVVVVVPRPPLPGRRRSPRGRGLLDGVRLHPDVEPGRARALQLPARRGGAPRRRRRVHRPLRPVQVLRVGGGGVGVDVAVVEEGGAGVGPGMGVVQHERRRKGAGAGGVRVS</sequence>
<dbReference type="Gramene" id="Zm00001eb083460_T001">
    <property type="protein sequence ID" value="Zm00001eb083460_P001"/>
    <property type="gene ID" value="Zm00001eb083460"/>
</dbReference>
<dbReference type="EnsemblPlants" id="Zm00001eb083460_T001">
    <property type="protein sequence ID" value="Zm00001eb083460_P001"/>
    <property type="gene ID" value="Zm00001eb083460"/>
</dbReference>
<proteinExistence type="predicted"/>
<protein>
    <submittedName>
        <fullName evidence="2">Uncharacterized protein</fullName>
    </submittedName>
</protein>
<evidence type="ECO:0000313" key="2">
    <source>
        <dbReference type="EnsemblPlants" id="Zm00001eb083460_P001"/>
    </source>
</evidence>
<feature type="compositionally biased region" description="Basic and acidic residues" evidence="1">
    <location>
        <begin position="140"/>
        <end position="160"/>
    </location>
</feature>
<reference evidence="2" key="3">
    <citation type="submission" date="2021-05" db="UniProtKB">
        <authorList>
            <consortium name="EnsemblPlants"/>
        </authorList>
    </citation>
    <scope>IDENTIFICATION</scope>
    <source>
        <strain evidence="2">cv. B73</strain>
    </source>
</reference>
<dbReference type="Proteomes" id="UP000007305">
    <property type="component" value="Chromosome 2"/>
</dbReference>
<accession>A0A804MGD0</accession>
<reference evidence="2" key="2">
    <citation type="submission" date="2019-07" db="EMBL/GenBank/DDBJ databases">
        <authorList>
            <person name="Seetharam A."/>
            <person name="Woodhouse M."/>
            <person name="Cannon E."/>
        </authorList>
    </citation>
    <scope>NUCLEOTIDE SEQUENCE [LARGE SCALE GENOMIC DNA]</scope>
    <source>
        <strain evidence="2">cv. B73</strain>
    </source>
</reference>
<feature type="compositionally biased region" description="Basic residues" evidence="1">
    <location>
        <begin position="94"/>
        <end position="103"/>
    </location>
</feature>
<dbReference type="InParanoid" id="A0A804MGD0"/>
<reference evidence="3" key="1">
    <citation type="submission" date="2015-12" db="EMBL/GenBank/DDBJ databases">
        <title>Update maize B73 reference genome by single molecule sequencing technologies.</title>
        <authorList>
            <consortium name="Maize Genome Sequencing Project"/>
            <person name="Ware D."/>
        </authorList>
    </citation>
    <scope>NUCLEOTIDE SEQUENCE [LARGE SCALE GENOMIC DNA]</scope>
    <source>
        <strain evidence="3">cv. B73</strain>
    </source>
</reference>
<name>A0A804MGD0_MAIZE</name>
<feature type="region of interest" description="Disordered" evidence="1">
    <location>
        <begin position="15"/>
        <end position="160"/>
    </location>
</feature>
<evidence type="ECO:0000256" key="1">
    <source>
        <dbReference type="SAM" id="MobiDB-lite"/>
    </source>
</evidence>
<keyword evidence="3" id="KW-1185">Reference proteome</keyword>
<feature type="compositionally biased region" description="Basic residues" evidence="1">
    <location>
        <begin position="126"/>
        <end position="135"/>
    </location>
</feature>
<organism evidence="2 3">
    <name type="scientific">Zea mays</name>
    <name type="common">Maize</name>
    <dbReference type="NCBI Taxonomy" id="4577"/>
    <lineage>
        <taxon>Eukaryota</taxon>
        <taxon>Viridiplantae</taxon>
        <taxon>Streptophyta</taxon>
        <taxon>Embryophyta</taxon>
        <taxon>Tracheophyta</taxon>
        <taxon>Spermatophyta</taxon>
        <taxon>Magnoliopsida</taxon>
        <taxon>Liliopsida</taxon>
        <taxon>Poales</taxon>
        <taxon>Poaceae</taxon>
        <taxon>PACMAD clade</taxon>
        <taxon>Panicoideae</taxon>
        <taxon>Andropogonodae</taxon>
        <taxon>Andropogoneae</taxon>
        <taxon>Tripsacinae</taxon>
        <taxon>Zea</taxon>
    </lineage>
</organism>